<evidence type="ECO:0000313" key="1">
    <source>
        <dbReference type="EMBL" id="SEM70764.1"/>
    </source>
</evidence>
<dbReference type="SUPFAM" id="SSF54518">
    <property type="entry name" value="Tubby C-terminal domain-like"/>
    <property type="match status" value="1"/>
</dbReference>
<name>A0ABY1ABV8_9LACO</name>
<comment type="caution">
    <text evidence="1">The sequence shown here is derived from an EMBL/GenBank/DDBJ whole genome shotgun (WGS) entry which is preliminary data.</text>
</comment>
<dbReference type="InterPro" id="IPR007612">
    <property type="entry name" value="LOR"/>
</dbReference>
<reference evidence="1 2" key="1">
    <citation type="submission" date="2016-10" db="EMBL/GenBank/DDBJ databases">
        <authorList>
            <person name="Varghese N."/>
            <person name="Submissions S."/>
        </authorList>
    </citation>
    <scope>NUCLEOTIDE SEQUENCE [LARGE SCALE GENOMIC DNA]</scope>
    <source>
        <strain evidence="1 2">WC1T17</strain>
    </source>
</reference>
<dbReference type="InterPro" id="IPR025659">
    <property type="entry name" value="Tubby-like_C"/>
</dbReference>
<protein>
    <submittedName>
        <fullName evidence="1">Uncharacterized protein YxjI</fullName>
    </submittedName>
</protein>
<dbReference type="EMBL" id="FOCC01000007">
    <property type="protein sequence ID" value="SEM70764.1"/>
    <property type="molecule type" value="Genomic_DNA"/>
</dbReference>
<gene>
    <name evidence="1" type="ORF">SAMN05216431_10739</name>
</gene>
<dbReference type="Proteomes" id="UP000182089">
    <property type="component" value="Unassembled WGS sequence"/>
</dbReference>
<organism evidence="1 2">
    <name type="scientific">Ligilactobacillus ruminis</name>
    <dbReference type="NCBI Taxonomy" id="1623"/>
    <lineage>
        <taxon>Bacteria</taxon>
        <taxon>Bacillati</taxon>
        <taxon>Bacillota</taxon>
        <taxon>Bacilli</taxon>
        <taxon>Lactobacillales</taxon>
        <taxon>Lactobacillaceae</taxon>
        <taxon>Ligilactobacillus</taxon>
    </lineage>
</organism>
<evidence type="ECO:0000313" key="2">
    <source>
        <dbReference type="Proteomes" id="UP000182089"/>
    </source>
</evidence>
<sequence>MRKLYSHRNSLSMRGTTAIKDEHDKDVYLINGRWGMHADVMSVYDPLGNLEAEIKQKSLGMLPKFALYYHRQYAGSLRRYYGVSREMLFVKGLNWLILGNLLTFKYKVYHGRECIMTINEVELASGSYLEFTIAHQEDEALLLCVVAILDYWAKTGQRKKERLQIIKANLAFN</sequence>
<accession>A0ABY1ABV8</accession>
<dbReference type="Pfam" id="PF04525">
    <property type="entry name" value="LOR"/>
    <property type="match status" value="1"/>
</dbReference>
<proteinExistence type="predicted"/>